<gene>
    <name evidence="5" type="primary">dcm</name>
</gene>
<dbReference type="Gene3D" id="3.40.50.150">
    <property type="entry name" value="Vaccinia Virus protein VP39"/>
    <property type="match status" value="1"/>
</dbReference>
<dbReference type="SUPFAM" id="SSF53335">
    <property type="entry name" value="S-adenosyl-L-methionine-dependent methyltransferases"/>
    <property type="match status" value="1"/>
</dbReference>
<dbReference type="EMBL" id="KY270855">
    <property type="protein sequence ID" value="ARO46360.1"/>
    <property type="molecule type" value="Genomic_DNA"/>
</dbReference>
<evidence type="ECO:0000256" key="4">
    <source>
        <dbReference type="ARBA" id="ARBA00047422"/>
    </source>
</evidence>
<sequence>MNGFTSIHTALSHAPEHQCSVPDLPLSQVVTQYASIAQQMDEEGAHRLFVAPSATDVVRLGAKARSHGLLSLHDAASVITKWKDQAADQAKTGANSGKVVLSLFDKSGQWSDPWVEAGYQVYRFDIQDNPELGDVSKFDVEFFKEFFGDFQGADVYAIIAACPCTDFANSGAKHFAAKDLDGRTAISIELVHQTIRLVEYYRPSIWAVENPVGRIEKLAGLPPWRLSFNPCDLGDPYTKKTLIWGRFNADLPVAPVLPTEGSKMHTQYGGSSLATKNARSVTPEGFAYAFFLANNAADNPVLEICGKYDRIDPRLLALAVQNGLELQDLSALLDDAYYDCDDHAVTQLLNDRLGDVAYSVAESTGQLAMVI</sequence>
<dbReference type="Pfam" id="PF00145">
    <property type="entry name" value="DNA_methylase"/>
    <property type="match status" value="1"/>
</dbReference>
<evidence type="ECO:0000256" key="3">
    <source>
        <dbReference type="ARBA" id="ARBA00022747"/>
    </source>
</evidence>
<protein>
    <submittedName>
        <fullName evidence="5">DNA cytosine methyltransferase</fullName>
    </submittedName>
</protein>
<reference evidence="5" key="1">
    <citation type="submission" date="2016-11" db="EMBL/GenBank/DDBJ databases">
        <title>The novel Pseudomonas putida plasmid p12969-2 harbors an In127-carrying multidrug-resistant region.</title>
        <authorList>
            <person name="Xu Y."/>
            <person name="Niu Y."/>
            <person name="Sun F."/>
            <person name="Yang Y."/>
            <person name="Luo W."/>
            <person name="Wang Z."/>
        </authorList>
    </citation>
    <scope>NUCLEOTIDE SEQUENCE</scope>
    <source>
        <strain evidence="5">12969</strain>
        <plasmid evidence="5">p12969-2</plasmid>
    </source>
</reference>
<dbReference type="GO" id="GO:0009307">
    <property type="term" value="P:DNA restriction-modification system"/>
    <property type="evidence" value="ECO:0007669"/>
    <property type="project" value="UniProtKB-KW"/>
</dbReference>
<keyword evidence="3" id="KW-0680">Restriction system</keyword>
<evidence type="ECO:0000256" key="1">
    <source>
        <dbReference type="ARBA" id="ARBA00022603"/>
    </source>
</evidence>
<keyword evidence="1 5" id="KW-0489">Methyltransferase</keyword>
<dbReference type="RefSeq" id="WP_254176700.1">
    <property type="nucleotide sequence ID" value="NZ_KY270855.1"/>
</dbReference>
<keyword evidence="2 5" id="KW-0808">Transferase</keyword>
<evidence type="ECO:0000313" key="5">
    <source>
        <dbReference type="EMBL" id="ARO46360.1"/>
    </source>
</evidence>
<proteinExistence type="predicted"/>
<evidence type="ECO:0000256" key="2">
    <source>
        <dbReference type="ARBA" id="ARBA00022679"/>
    </source>
</evidence>
<dbReference type="GO" id="GO:0003886">
    <property type="term" value="F:DNA (cytosine-5-)-methyltransferase activity"/>
    <property type="evidence" value="ECO:0007669"/>
    <property type="project" value="UniProtKB-EC"/>
</dbReference>
<dbReference type="GO" id="GO:0032259">
    <property type="term" value="P:methylation"/>
    <property type="evidence" value="ECO:0007669"/>
    <property type="project" value="UniProtKB-KW"/>
</dbReference>
<dbReference type="InterPro" id="IPR029063">
    <property type="entry name" value="SAM-dependent_MTases_sf"/>
</dbReference>
<comment type="catalytic activity">
    <reaction evidence="4">
        <text>a 2'-deoxycytidine in DNA + S-adenosyl-L-methionine = a 5-methyl-2'-deoxycytidine in DNA + S-adenosyl-L-homocysteine + H(+)</text>
        <dbReference type="Rhea" id="RHEA:13681"/>
        <dbReference type="Rhea" id="RHEA-COMP:11369"/>
        <dbReference type="Rhea" id="RHEA-COMP:11370"/>
        <dbReference type="ChEBI" id="CHEBI:15378"/>
        <dbReference type="ChEBI" id="CHEBI:57856"/>
        <dbReference type="ChEBI" id="CHEBI:59789"/>
        <dbReference type="ChEBI" id="CHEBI:85452"/>
        <dbReference type="ChEBI" id="CHEBI:85454"/>
        <dbReference type="EC" id="2.1.1.37"/>
    </reaction>
</comment>
<organism evidence="5">
    <name type="scientific">Pseudomonas putida</name>
    <name type="common">Arthrobacter siderocapsulatus</name>
    <dbReference type="NCBI Taxonomy" id="303"/>
    <lineage>
        <taxon>Bacteria</taxon>
        <taxon>Pseudomonadati</taxon>
        <taxon>Pseudomonadota</taxon>
        <taxon>Gammaproteobacteria</taxon>
        <taxon>Pseudomonadales</taxon>
        <taxon>Pseudomonadaceae</taxon>
        <taxon>Pseudomonas</taxon>
    </lineage>
</organism>
<accession>A0A1W6QXZ6</accession>
<dbReference type="AlphaFoldDB" id="A0A1W6QXZ6"/>
<geneLocation type="plasmid" evidence="5">
    <name>p12969-2</name>
</geneLocation>
<dbReference type="InterPro" id="IPR001525">
    <property type="entry name" value="C5_MeTfrase"/>
</dbReference>
<name>A0A1W6QXZ6_PSEPU</name>
<keyword evidence="5" id="KW-0614">Plasmid</keyword>